<dbReference type="SUPFAM" id="SSF51338">
    <property type="entry name" value="Composite domain of metallo-dependent hydrolases"/>
    <property type="match status" value="1"/>
</dbReference>
<evidence type="ECO:0000313" key="3">
    <source>
        <dbReference type="Proteomes" id="UP000319342"/>
    </source>
</evidence>
<dbReference type="EMBL" id="CP036290">
    <property type="protein sequence ID" value="QDU83057.1"/>
    <property type="molecule type" value="Genomic_DNA"/>
</dbReference>
<dbReference type="InterPro" id="IPR006680">
    <property type="entry name" value="Amidohydro-rel"/>
</dbReference>
<organism evidence="2 3">
    <name type="scientific">Rohdeia mirabilis</name>
    <dbReference type="NCBI Taxonomy" id="2528008"/>
    <lineage>
        <taxon>Bacteria</taxon>
        <taxon>Pseudomonadati</taxon>
        <taxon>Planctomycetota</taxon>
        <taxon>Planctomycetia</taxon>
        <taxon>Planctomycetia incertae sedis</taxon>
        <taxon>Rohdeia</taxon>
    </lineage>
</organism>
<evidence type="ECO:0000313" key="2">
    <source>
        <dbReference type="EMBL" id="QDU83057.1"/>
    </source>
</evidence>
<dbReference type="Proteomes" id="UP000319342">
    <property type="component" value="Chromosome"/>
</dbReference>
<dbReference type="OrthoDB" id="9802793at2"/>
<dbReference type="SUPFAM" id="SSF51556">
    <property type="entry name" value="Metallo-dependent hydrolases"/>
    <property type="match status" value="1"/>
</dbReference>
<dbReference type="AlphaFoldDB" id="A0A518CV01"/>
<protein>
    <submittedName>
        <fullName evidence="2">Imidazolonepropionase</fullName>
    </submittedName>
</protein>
<dbReference type="RefSeq" id="WP_145182082.1">
    <property type="nucleotide sequence ID" value="NZ_CP036290.1"/>
</dbReference>
<keyword evidence="3" id="KW-1185">Reference proteome</keyword>
<sequence length="418" mass="43858" precursor="true">MALGFLSTFAATSAATLVLVGNAPTTGALSTQQDDGPRTSWTVTADAIYTATGTVIENGFVRVSDGEITAVGRGKIKGDFHVAAITPGLVEASSGVTIGPESVEQDSESTPHISVEEGLDLFSTRWARELSGGVTTTMVSPLDRNVLGGLPVVLKTGGGEPTMDDRVLRTGVGVRACMGSEPSSGNSPVFGRAFGIFNRRPTTRMGVEWVFRRTFYDALRARKDADFTFEGVETVYQVLDGELPLIVRASPRLDIITALGLKQEFSIPNVVIDGAAEVLPEEEAIVASGVSLILAPLTFDGNTGADRAYMAWNTPARMAERGVTFALSGGSSRNDDLGLALQPGHAMRGGLAADAALAAVTIVPARMLGVDDRVGSIEQGKHADLVFWSGAPFQYTSSITGVMVSGELAVDPRHGEEL</sequence>
<dbReference type="PANTHER" id="PTHR43135:SF3">
    <property type="entry name" value="ALPHA-D-RIBOSE 1-METHYLPHOSPHONATE 5-TRIPHOSPHATE DIPHOSPHATASE"/>
    <property type="match status" value="1"/>
</dbReference>
<dbReference type="InterPro" id="IPR011059">
    <property type="entry name" value="Metal-dep_hydrolase_composite"/>
</dbReference>
<dbReference type="Gene3D" id="3.20.20.140">
    <property type="entry name" value="Metal-dependent hydrolases"/>
    <property type="match status" value="1"/>
</dbReference>
<reference evidence="2 3" key="1">
    <citation type="submission" date="2019-02" db="EMBL/GenBank/DDBJ databases">
        <title>Deep-cultivation of Planctomycetes and their phenomic and genomic characterization uncovers novel biology.</title>
        <authorList>
            <person name="Wiegand S."/>
            <person name="Jogler M."/>
            <person name="Boedeker C."/>
            <person name="Pinto D."/>
            <person name="Vollmers J."/>
            <person name="Rivas-Marin E."/>
            <person name="Kohn T."/>
            <person name="Peeters S.H."/>
            <person name="Heuer A."/>
            <person name="Rast P."/>
            <person name="Oberbeckmann S."/>
            <person name="Bunk B."/>
            <person name="Jeske O."/>
            <person name="Meyerdierks A."/>
            <person name="Storesund J.E."/>
            <person name="Kallscheuer N."/>
            <person name="Luecker S."/>
            <person name="Lage O.M."/>
            <person name="Pohl T."/>
            <person name="Merkel B.J."/>
            <person name="Hornburger P."/>
            <person name="Mueller R.-W."/>
            <person name="Bruemmer F."/>
            <person name="Labrenz M."/>
            <person name="Spormann A.M."/>
            <person name="Op den Camp H."/>
            <person name="Overmann J."/>
            <person name="Amann R."/>
            <person name="Jetten M.S.M."/>
            <person name="Mascher T."/>
            <person name="Medema M.H."/>
            <person name="Devos D.P."/>
            <person name="Kaster A.-K."/>
            <person name="Ovreas L."/>
            <person name="Rohde M."/>
            <person name="Galperin M.Y."/>
            <person name="Jogler C."/>
        </authorList>
    </citation>
    <scope>NUCLEOTIDE SEQUENCE [LARGE SCALE GENOMIC DNA]</scope>
    <source>
        <strain evidence="2 3">Pla163</strain>
    </source>
</reference>
<dbReference type="GO" id="GO:0016810">
    <property type="term" value="F:hydrolase activity, acting on carbon-nitrogen (but not peptide) bonds"/>
    <property type="evidence" value="ECO:0007669"/>
    <property type="project" value="InterPro"/>
</dbReference>
<dbReference type="InterPro" id="IPR032466">
    <property type="entry name" value="Metal_Hydrolase"/>
</dbReference>
<evidence type="ECO:0000259" key="1">
    <source>
        <dbReference type="Pfam" id="PF01979"/>
    </source>
</evidence>
<name>A0A518CV01_9BACT</name>
<proteinExistence type="predicted"/>
<dbReference type="PANTHER" id="PTHR43135">
    <property type="entry name" value="ALPHA-D-RIBOSE 1-METHYLPHOSPHONATE 5-TRIPHOSPHATE DIPHOSPHATASE"/>
    <property type="match status" value="1"/>
</dbReference>
<dbReference type="Pfam" id="PF01979">
    <property type="entry name" value="Amidohydro_1"/>
    <property type="match status" value="1"/>
</dbReference>
<dbReference type="InterPro" id="IPR051781">
    <property type="entry name" value="Metallo-dep_Hydrolase"/>
</dbReference>
<gene>
    <name evidence="2" type="ORF">Pla163_01530</name>
</gene>
<feature type="domain" description="Amidohydrolase-related" evidence="1">
    <location>
        <begin position="346"/>
        <end position="408"/>
    </location>
</feature>
<accession>A0A518CV01</accession>